<evidence type="ECO:0008006" key="3">
    <source>
        <dbReference type="Google" id="ProtNLM"/>
    </source>
</evidence>
<comment type="caution">
    <text evidence="1">The sequence shown here is derived from an EMBL/GenBank/DDBJ whole genome shotgun (WGS) entry which is preliminary data.</text>
</comment>
<keyword evidence="2" id="KW-1185">Reference proteome</keyword>
<dbReference type="CDD" id="cd09272">
    <property type="entry name" value="RNase_HI_RT_Ty1"/>
    <property type="match status" value="1"/>
</dbReference>
<evidence type="ECO:0000313" key="2">
    <source>
        <dbReference type="Proteomes" id="UP001454036"/>
    </source>
</evidence>
<dbReference type="Proteomes" id="UP001454036">
    <property type="component" value="Unassembled WGS sequence"/>
</dbReference>
<protein>
    <recommendedName>
        <fullName evidence="3">Copia protein</fullName>
    </recommendedName>
</protein>
<gene>
    <name evidence="1" type="ORF">LIER_40594</name>
</gene>
<name>A0AAV3R0G9_LITER</name>
<proteinExistence type="predicted"/>
<accession>A0AAV3R0G9</accession>
<evidence type="ECO:0000313" key="1">
    <source>
        <dbReference type="EMBL" id="GAA0168572.1"/>
    </source>
</evidence>
<reference evidence="1 2" key="1">
    <citation type="submission" date="2024-01" db="EMBL/GenBank/DDBJ databases">
        <title>The complete chloroplast genome sequence of Lithospermum erythrorhizon: insights into the phylogenetic relationship among Boraginaceae species and the maternal lineages of purple gromwells.</title>
        <authorList>
            <person name="Okada T."/>
            <person name="Watanabe K."/>
        </authorList>
    </citation>
    <scope>NUCLEOTIDE SEQUENCE [LARGE SCALE GENOMIC DNA]</scope>
</reference>
<dbReference type="AlphaFoldDB" id="A0AAV3R0G9"/>
<sequence>MGLGVSSADVVPLNSYSQFAFHLAHNPVFHERSKYIEMDCHLVRDAIHDGTIIASHVSTTSPLADFFTKPLGKQHFEFLLRKLGICDLHAPT</sequence>
<organism evidence="1 2">
    <name type="scientific">Lithospermum erythrorhizon</name>
    <name type="common">Purple gromwell</name>
    <name type="synonym">Lithospermum officinale var. erythrorhizon</name>
    <dbReference type="NCBI Taxonomy" id="34254"/>
    <lineage>
        <taxon>Eukaryota</taxon>
        <taxon>Viridiplantae</taxon>
        <taxon>Streptophyta</taxon>
        <taxon>Embryophyta</taxon>
        <taxon>Tracheophyta</taxon>
        <taxon>Spermatophyta</taxon>
        <taxon>Magnoliopsida</taxon>
        <taxon>eudicotyledons</taxon>
        <taxon>Gunneridae</taxon>
        <taxon>Pentapetalae</taxon>
        <taxon>asterids</taxon>
        <taxon>lamiids</taxon>
        <taxon>Boraginales</taxon>
        <taxon>Boraginaceae</taxon>
        <taxon>Boraginoideae</taxon>
        <taxon>Lithospermeae</taxon>
        <taxon>Lithospermum</taxon>
    </lineage>
</organism>
<dbReference type="EMBL" id="BAABME010023675">
    <property type="protein sequence ID" value="GAA0168572.1"/>
    <property type="molecule type" value="Genomic_DNA"/>
</dbReference>